<dbReference type="InterPro" id="IPR002901">
    <property type="entry name" value="MGlyc_endo_b_GlcNAc-like_dom"/>
</dbReference>
<gene>
    <name evidence="3" type="ORF">J2S03_000664</name>
</gene>
<dbReference type="EMBL" id="JAUSTP010000002">
    <property type="protein sequence ID" value="MDQ0188852.1"/>
    <property type="molecule type" value="Genomic_DNA"/>
</dbReference>
<evidence type="ECO:0000259" key="2">
    <source>
        <dbReference type="SMART" id="SM00047"/>
    </source>
</evidence>
<dbReference type="InterPro" id="IPR036366">
    <property type="entry name" value="PGBDSf"/>
</dbReference>
<feature type="compositionally biased region" description="Low complexity" evidence="1">
    <location>
        <begin position="103"/>
        <end position="120"/>
    </location>
</feature>
<accession>A0ABT9XF79</accession>
<dbReference type="InterPro" id="IPR036365">
    <property type="entry name" value="PGBD-like_sf"/>
</dbReference>
<evidence type="ECO:0000313" key="3">
    <source>
        <dbReference type="EMBL" id="MDQ0188852.1"/>
    </source>
</evidence>
<dbReference type="Proteomes" id="UP001232973">
    <property type="component" value="Unassembled WGS sequence"/>
</dbReference>
<reference evidence="3 4" key="1">
    <citation type="submission" date="2023-07" db="EMBL/GenBank/DDBJ databases">
        <title>Genomic Encyclopedia of Type Strains, Phase IV (KMG-IV): sequencing the most valuable type-strain genomes for metagenomic binning, comparative biology and taxonomic classification.</title>
        <authorList>
            <person name="Goeker M."/>
        </authorList>
    </citation>
    <scope>NUCLEOTIDE SEQUENCE [LARGE SCALE GENOMIC DNA]</scope>
    <source>
        <strain evidence="3 4">DSM 4006</strain>
    </source>
</reference>
<keyword evidence="4" id="KW-1185">Reference proteome</keyword>
<dbReference type="Pfam" id="PF01832">
    <property type="entry name" value="Glucosaminidase"/>
    <property type="match status" value="1"/>
</dbReference>
<dbReference type="Gene3D" id="1.10.530.10">
    <property type="match status" value="1"/>
</dbReference>
<dbReference type="SUPFAM" id="SSF47090">
    <property type="entry name" value="PGBD-like"/>
    <property type="match status" value="3"/>
</dbReference>
<dbReference type="PANTHER" id="PTHR30163">
    <property type="entry name" value="MEMBRANE-BOUND LYTIC MUREIN TRANSGLYCOSYLASE B"/>
    <property type="match status" value="1"/>
</dbReference>
<protein>
    <submittedName>
        <fullName evidence="3">Peptidoglycan hydrolase-like protein with peptidoglycan-binding domain</fullName>
    </submittedName>
</protein>
<feature type="region of interest" description="Disordered" evidence="1">
    <location>
        <begin position="256"/>
        <end position="279"/>
    </location>
</feature>
<dbReference type="InterPro" id="IPR002477">
    <property type="entry name" value="Peptidoglycan-bd-like"/>
</dbReference>
<dbReference type="SMART" id="SM00047">
    <property type="entry name" value="LYZ2"/>
    <property type="match status" value="1"/>
</dbReference>
<dbReference type="Pfam" id="PF01471">
    <property type="entry name" value="PG_binding_1"/>
    <property type="match status" value="3"/>
</dbReference>
<organism evidence="3 4">
    <name type="scientific">Alicyclobacillus cycloheptanicus</name>
    <dbReference type="NCBI Taxonomy" id="1457"/>
    <lineage>
        <taxon>Bacteria</taxon>
        <taxon>Bacillati</taxon>
        <taxon>Bacillota</taxon>
        <taxon>Bacilli</taxon>
        <taxon>Bacillales</taxon>
        <taxon>Alicyclobacillaceae</taxon>
        <taxon>Alicyclobacillus</taxon>
    </lineage>
</organism>
<dbReference type="PANTHER" id="PTHR30163:SF8">
    <property type="entry name" value="LYTIC MUREIN TRANSGLYCOSYLASE"/>
    <property type="match status" value="1"/>
</dbReference>
<proteinExistence type="predicted"/>
<sequence length="772" mass="81441">MQKRTLATCSLAVAMVVLVGEPAIRPASVFAATETILQRGSTGAAVTQLQQDLNQLGFSCGTPDGVFGPQTLAAVKSFQKAYHLTVDGQVGPSTEAALTKALGSGSSSSTTSNPSTSRSGAGESWSTRELEVNGTVPAGYAKVPGFTYENTYWISIYDVQQFLKQLGVSAQWKVDTLYLTNVSGFDASKLPTNVQGDGYINVNGKNVMRIPRIAAVPPNGTVTTSFTEVYLMEKVLDALGFSNTYDGSKGYWNVDPASGSTPNGGSGSTPNGGSSTGPVYPGTILQYGSTGVAVEEIQTQLNKLGYNCGTPDGDFGTNTENAVKAFQADQNLTVDGQVGPQTWQALFGESSQTSSPGSFTNVDLRFPAPNDITASSLNQFLRYNAFGTLVGSPMYGLGESFILAQNTYGVDATYLVAHAIEESANGTSSIALADNNLFGYGAYDSDPGDDAGLFPSEDYAIRFQAWEVRNNYLNPGSSHYGGAPTLTGMNKQYATDQAWSSNISSLMGEVAASVGDTSAAYVAYQSSNNAPQPSSTAEPVYYLNGAQGKASSDPYYKGVPYYSTMSPGNMFFGSLQSGSEGGAVEQIQRFLNTRMNAGLTVDGDFGPQTKSAVEAFQKSIGVTANGVWSASMWETYIEPSDSTPTLPVGKTVTVDEIEQGMANGYVMPWYHVKGYGWVDSQYLPLTNAYRLEVSNRTSINTSIPVYNSAGAQIATLHDGDIVVVNSTQPVNGKVQILFAAQTPASTYYGSAAQGTLLTGYVSTSNATIVKQA</sequence>
<comment type="caution">
    <text evidence="3">The sequence shown here is derived from an EMBL/GenBank/DDBJ whole genome shotgun (WGS) entry which is preliminary data.</text>
</comment>
<evidence type="ECO:0000313" key="4">
    <source>
        <dbReference type="Proteomes" id="UP001232973"/>
    </source>
</evidence>
<feature type="compositionally biased region" description="Low complexity" evidence="1">
    <location>
        <begin position="268"/>
        <end position="278"/>
    </location>
</feature>
<dbReference type="Gene3D" id="1.10.101.10">
    <property type="entry name" value="PGBD-like superfamily/PGBD"/>
    <property type="match status" value="3"/>
</dbReference>
<feature type="domain" description="Mannosyl-glycoprotein endo-beta-N-acetylglucosamidase-like" evidence="2">
    <location>
        <begin position="388"/>
        <end position="522"/>
    </location>
</feature>
<feature type="region of interest" description="Disordered" evidence="1">
    <location>
        <begin position="100"/>
        <end position="128"/>
    </location>
</feature>
<evidence type="ECO:0000256" key="1">
    <source>
        <dbReference type="SAM" id="MobiDB-lite"/>
    </source>
</evidence>
<name>A0ABT9XF79_9BACL</name>
<dbReference type="InterPro" id="IPR043426">
    <property type="entry name" value="MltB-like"/>
</dbReference>
<dbReference type="RefSeq" id="WP_274455178.1">
    <property type="nucleotide sequence ID" value="NZ_CP067097.1"/>
</dbReference>